<name>A0A6C0LHG1_9ZZZZ</name>
<dbReference type="Pfam" id="PF19064">
    <property type="entry name" value="DUF5760"/>
    <property type="match status" value="1"/>
</dbReference>
<dbReference type="EMBL" id="MN740499">
    <property type="protein sequence ID" value="QHU29927.1"/>
    <property type="molecule type" value="Genomic_DNA"/>
</dbReference>
<dbReference type="InterPro" id="IPR043918">
    <property type="entry name" value="DUF5760"/>
</dbReference>
<sequence length="121" mass="14165">METKDQLVGAVKKWISLDNDLRELAKLAKEKREQKKSLSLELMNVMKTNEIECLDINDGQLCYKKSKTKKALNKDSLLNILQKYYKDTDQTNSRSNDVTQFILNNRDVVDKENITRKIRKT</sequence>
<evidence type="ECO:0000313" key="1">
    <source>
        <dbReference type="EMBL" id="QHU29927.1"/>
    </source>
</evidence>
<protein>
    <submittedName>
        <fullName evidence="1">Uncharacterized protein</fullName>
    </submittedName>
</protein>
<dbReference type="AlphaFoldDB" id="A0A6C0LHG1"/>
<reference evidence="1" key="1">
    <citation type="journal article" date="2020" name="Nature">
        <title>Giant virus diversity and host interactions through global metagenomics.</title>
        <authorList>
            <person name="Schulz F."/>
            <person name="Roux S."/>
            <person name="Paez-Espino D."/>
            <person name="Jungbluth S."/>
            <person name="Walsh D.A."/>
            <person name="Denef V.J."/>
            <person name="McMahon K.D."/>
            <person name="Konstantinidis K.T."/>
            <person name="Eloe-Fadrosh E.A."/>
            <person name="Kyrpides N.C."/>
            <person name="Woyke T."/>
        </authorList>
    </citation>
    <scope>NUCLEOTIDE SEQUENCE</scope>
    <source>
        <strain evidence="1">GVMAG-M-3300027810-10</strain>
    </source>
</reference>
<proteinExistence type="predicted"/>
<organism evidence="1">
    <name type="scientific">viral metagenome</name>
    <dbReference type="NCBI Taxonomy" id="1070528"/>
    <lineage>
        <taxon>unclassified sequences</taxon>
        <taxon>metagenomes</taxon>
        <taxon>organismal metagenomes</taxon>
    </lineage>
</organism>
<accession>A0A6C0LHG1</accession>